<keyword evidence="2 4" id="KW-0442">Lipid degradation</keyword>
<evidence type="ECO:0000256" key="1">
    <source>
        <dbReference type="ARBA" id="ARBA00022801"/>
    </source>
</evidence>
<evidence type="ECO:0000256" key="3">
    <source>
        <dbReference type="ARBA" id="ARBA00023098"/>
    </source>
</evidence>
<dbReference type="GO" id="GO:0016787">
    <property type="term" value="F:hydrolase activity"/>
    <property type="evidence" value="ECO:0007669"/>
    <property type="project" value="UniProtKB-UniRule"/>
</dbReference>
<dbReference type="Proteomes" id="UP000198820">
    <property type="component" value="Unassembled WGS sequence"/>
</dbReference>
<sequence length="745" mass="84725">MKIKFLIITIFTVSLLSAQNIDLDSLKNSNKDIRVGLVLSGGGAKGLAHIGVIKKIEEAGIRIDEIGGTSMGAIIGGLYAAGYTTHQLDSVFRQMNFKKLIQDDFPRESKTYFEKKQSVRYAIRLNFEDFKPTIPSGISKGQNIYNLLAQLTAHIQNENFDELPIPFYCIVTNVETGKAEILTEGRLAEAMAASGSIPTLFRPVNIEDKLYIDGGVLNNYPVEEMKKRDVDFIIGVDVQDSLMTRENLKSGLDIFTQVNNFRTINAMEPKLALTDLYIKPNISDYTIMSFDKGSEIIKQGEISGDSAMLELNKIAALQKPQKTKDELKIVDSLVIKSVRIDGDSKYPRSYIVGKLNVEQNIKIPYQQLNNGLNNLASTDNFNKIHYSLDKDDDGYILSLMDYENKVDTYLRFGAHYDQLYKTSALVNFTRKSLFLKNDHTSIDFIIGENLRYDFSYFIDKGRYWSIGFNSKYNRFSDDVDFQFIVDNTQIPIADVNEVRLLFKDFTNQLFVETRLFSNMRFGMGAEYKHLSATTNTIIIDQNENNEVTEVDNSILTSPYGYFKYDSLDDVYFPSKGFLFEGKMNIYLPFFDDYSEFSILKGRVSKAFKISQSLNAFLSSEVGFTIGNEDLASMNFYLGGYGNQTINNFQHFLGYDFFTISGNSYIKGDIRLDYNFMQSHHILAYANFANLDDDLFSDGEWFTEPSFSGYALGYGLETFLGPIHLVGSYSPEVKKAEWYISIGYWF</sequence>
<keyword evidence="1 4" id="KW-0378">Hydrolase</keyword>
<feature type="active site" description="Proton acceptor" evidence="4">
    <location>
        <position position="213"/>
    </location>
</feature>
<evidence type="ECO:0000313" key="6">
    <source>
        <dbReference type="EMBL" id="SDZ79605.1"/>
    </source>
</evidence>
<keyword evidence="3 4" id="KW-0443">Lipid metabolism</keyword>
<dbReference type="Pfam" id="PF19143">
    <property type="entry name" value="Omp85_2"/>
    <property type="match status" value="1"/>
</dbReference>
<dbReference type="InterPro" id="IPR016035">
    <property type="entry name" value="Acyl_Trfase/lysoPLipase"/>
</dbReference>
<keyword evidence="7" id="KW-1185">Reference proteome</keyword>
<gene>
    <name evidence="6" type="ORF">SAMN05421540_101332</name>
</gene>
<organism evidence="6 7">
    <name type="scientific">Psychroflexus halocasei</name>
    <dbReference type="NCBI Taxonomy" id="908615"/>
    <lineage>
        <taxon>Bacteria</taxon>
        <taxon>Pseudomonadati</taxon>
        <taxon>Bacteroidota</taxon>
        <taxon>Flavobacteriia</taxon>
        <taxon>Flavobacteriales</taxon>
        <taxon>Flavobacteriaceae</taxon>
        <taxon>Psychroflexus</taxon>
    </lineage>
</organism>
<dbReference type="GO" id="GO:0016042">
    <property type="term" value="P:lipid catabolic process"/>
    <property type="evidence" value="ECO:0007669"/>
    <property type="project" value="UniProtKB-UniRule"/>
</dbReference>
<accession>A0A1H3VXL8</accession>
<feature type="active site" description="Nucleophile" evidence="4">
    <location>
        <position position="70"/>
    </location>
</feature>
<dbReference type="Gene3D" id="2.40.160.50">
    <property type="entry name" value="membrane protein fhac: a member of the omp85/tpsb transporter family"/>
    <property type="match status" value="1"/>
</dbReference>
<name>A0A1H3VXL8_9FLAO</name>
<dbReference type="PANTHER" id="PTHR14226">
    <property type="entry name" value="NEUROPATHY TARGET ESTERASE/SWISS CHEESE D.MELANOGASTER"/>
    <property type="match status" value="1"/>
</dbReference>
<dbReference type="RefSeq" id="WP_093238515.1">
    <property type="nucleotide sequence ID" value="NZ_FNQF01000001.1"/>
</dbReference>
<dbReference type="Gene3D" id="3.40.1090.10">
    <property type="entry name" value="Cytosolic phospholipase A2 catalytic domain"/>
    <property type="match status" value="2"/>
</dbReference>
<evidence type="ECO:0000256" key="4">
    <source>
        <dbReference type="PROSITE-ProRule" id="PRU01161"/>
    </source>
</evidence>
<dbReference type="SUPFAM" id="SSF52151">
    <property type="entry name" value="FabD/lysophospholipase-like"/>
    <property type="match status" value="1"/>
</dbReference>
<dbReference type="AlphaFoldDB" id="A0A1H3VXL8"/>
<dbReference type="InterPro" id="IPR050301">
    <property type="entry name" value="NTE"/>
</dbReference>
<feature type="short sequence motif" description="GXSXG" evidence="4">
    <location>
        <begin position="68"/>
        <end position="72"/>
    </location>
</feature>
<evidence type="ECO:0000259" key="5">
    <source>
        <dbReference type="PROSITE" id="PS51635"/>
    </source>
</evidence>
<proteinExistence type="predicted"/>
<dbReference type="PROSITE" id="PS51635">
    <property type="entry name" value="PNPLA"/>
    <property type="match status" value="1"/>
</dbReference>
<dbReference type="STRING" id="908615.SAMN05421540_101332"/>
<feature type="domain" description="PNPLA" evidence="5">
    <location>
        <begin position="37"/>
        <end position="226"/>
    </location>
</feature>
<feature type="short sequence motif" description="GXGXXG" evidence="4">
    <location>
        <begin position="41"/>
        <end position="46"/>
    </location>
</feature>
<protein>
    <submittedName>
        <fullName evidence="6">NTE family protein</fullName>
    </submittedName>
</protein>
<reference evidence="6 7" key="1">
    <citation type="submission" date="2016-10" db="EMBL/GenBank/DDBJ databases">
        <authorList>
            <person name="de Groot N.N."/>
        </authorList>
    </citation>
    <scope>NUCLEOTIDE SEQUENCE [LARGE SCALE GENOMIC DNA]</scope>
    <source>
        <strain evidence="6 7">DSM 23581</strain>
    </source>
</reference>
<feature type="short sequence motif" description="DGA/G" evidence="4">
    <location>
        <begin position="213"/>
        <end position="215"/>
    </location>
</feature>
<evidence type="ECO:0000256" key="2">
    <source>
        <dbReference type="ARBA" id="ARBA00022963"/>
    </source>
</evidence>
<evidence type="ECO:0000313" key="7">
    <source>
        <dbReference type="Proteomes" id="UP000198820"/>
    </source>
</evidence>
<dbReference type="InterPro" id="IPR002641">
    <property type="entry name" value="PNPLA_dom"/>
</dbReference>
<dbReference type="EMBL" id="FNQF01000001">
    <property type="protein sequence ID" value="SDZ79605.1"/>
    <property type="molecule type" value="Genomic_DNA"/>
</dbReference>
<dbReference type="CDD" id="cd07205">
    <property type="entry name" value="Pat_PNPLA6_PNPLA7_NTE1_like"/>
    <property type="match status" value="1"/>
</dbReference>
<dbReference type="InterPro" id="IPR043864">
    <property type="entry name" value="Omp85-like_dom"/>
</dbReference>
<dbReference type="PANTHER" id="PTHR14226:SF29">
    <property type="entry name" value="NEUROPATHY TARGET ESTERASE SWS"/>
    <property type="match status" value="1"/>
</dbReference>
<dbReference type="Pfam" id="PF01734">
    <property type="entry name" value="Patatin"/>
    <property type="match status" value="1"/>
</dbReference>